<organism evidence="1 2">
    <name type="scientific">Pseudoflavonifractor capillosus ATCC 29799</name>
    <dbReference type="NCBI Taxonomy" id="411467"/>
    <lineage>
        <taxon>Bacteria</taxon>
        <taxon>Bacillati</taxon>
        <taxon>Bacillota</taxon>
        <taxon>Clostridia</taxon>
        <taxon>Eubacteriales</taxon>
        <taxon>Oscillospiraceae</taxon>
        <taxon>Pseudoflavonifractor</taxon>
    </lineage>
</organism>
<protein>
    <submittedName>
        <fullName evidence="1">Uncharacterized protein</fullName>
    </submittedName>
</protein>
<accession>A6NSH0</accession>
<evidence type="ECO:0000313" key="1">
    <source>
        <dbReference type="EMBL" id="EDN01208.1"/>
    </source>
</evidence>
<reference evidence="1 2" key="2">
    <citation type="submission" date="2007-06" db="EMBL/GenBank/DDBJ databases">
        <title>Draft genome sequence of Pseudoflavonifractor capillosus ATCC 29799.</title>
        <authorList>
            <person name="Sudarsanam P."/>
            <person name="Ley R."/>
            <person name="Guruge J."/>
            <person name="Turnbaugh P.J."/>
            <person name="Mahowald M."/>
            <person name="Liep D."/>
            <person name="Gordon J."/>
        </authorList>
    </citation>
    <scope>NUCLEOTIDE SEQUENCE [LARGE SCALE GENOMIC DNA]</scope>
    <source>
        <strain evidence="1 2">ATCC 29799</strain>
    </source>
</reference>
<keyword evidence="2" id="KW-1185">Reference proteome</keyword>
<name>A6NSH0_9FIRM</name>
<gene>
    <name evidence="1" type="ORF">BACCAP_01149</name>
</gene>
<evidence type="ECO:0000313" key="2">
    <source>
        <dbReference type="Proteomes" id="UP000003639"/>
    </source>
</evidence>
<dbReference type="EMBL" id="AAXG02000007">
    <property type="protein sequence ID" value="EDN01208.1"/>
    <property type="molecule type" value="Genomic_DNA"/>
</dbReference>
<dbReference type="Proteomes" id="UP000003639">
    <property type="component" value="Unassembled WGS sequence"/>
</dbReference>
<reference evidence="1 2" key="1">
    <citation type="submission" date="2007-04" db="EMBL/GenBank/DDBJ databases">
        <authorList>
            <person name="Fulton L."/>
            <person name="Clifton S."/>
            <person name="Fulton B."/>
            <person name="Xu J."/>
            <person name="Minx P."/>
            <person name="Pepin K.H."/>
            <person name="Johnson M."/>
            <person name="Thiruvilangam P."/>
            <person name="Bhonagiri V."/>
            <person name="Nash W.E."/>
            <person name="Mardis E.R."/>
            <person name="Wilson R.K."/>
        </authorList>
    </citation>
    <scope>NUCLEOTIDE SEQUENCE [LARGE SCALE GENOMIC DNA]</scope>
    <source>
        <strain evidence="1 2">ATCC 29799</strain>
    </source>
</reference>
<comment type="caution">
    <text evidence="1">The sequence shown here is derived from an EMBL/GenBank/DDBJ whole genome shotgun (WGS) entry which is preliminary data.</text>
</comment>
<proteinExistence type="predicted"/>
<sequence>MIKIMPRLIGGTACLLLISVLIPSHQIKKSQTPEISGIETDESGSEIFLSSACEKQKDESR</sequence>
<dbReference type="STRING" id="411467.BACCAP_01149"/>
<dbReference type="AlphaFoldDB" id="A6NSH0"/>